<name>A0A7W9Q5R1_9ACTN</name>
<evidence type="ECO:0000313" key="4">
    <source>
        <dbReference type="Proteomes" id="UP000588098"/>
    </source>
</evidence>
<dbReference type="Pfam" id="PF00668">
    <property type="entry name" value="Condensation"/>
    <property type="match status" value="1"/>
</dbReference>
<comment type="caution">
    <text evidence="3">The sequence shown here is derived from an EMBL/GenBank/DDBJ whole genome shotgun (WGS) entry which is preliminary data.</text>
</comment>
<dbReference type="InterPro" id="IPR001242">
    <property type="entry name" value="Condensation_dom"/>
</dbReference>
<accession>A0A7W9Q5R1</accession>
<feature type="domain" description="Condensation" evidence="2">
    <location>
        <begin position="210"/>
        <end position="422"/>
    </location>
</feature>
<reference evidence="3 4" key="1">
    <citation type="submission" date="2020-08" db="EMBL/GenBank/DDBJ databases">
        <title>Genomic Encyclopedia of Type Strains, Phase III (KMG-III): the genomes of soil and plant-associated and newly described type strains.</title>
        <authorList>
            <person name="Whitman W."/>
        </authorList>
    </citation>
    <scope>NUCLEOTIDE SEQUENCE [LARGE SCALE GENOMIC DNA]</scope>
    <source>
        <strain evidence="3 4">CECT 8305</strain>
    </source>
</reference>
<keyword evidence="4" id="KW-1185">Reference proteome</keyword>
<dbReference type="Proteomes" id="UP000588098">
    <property type="component" value="Unassembled WGS sequence"/>
</dbReference>
<dbReference type="GO" id="GO:0003824">
    <property type="term" value="F:catalytic activity"/>
    <property type="evidence" value="ECO:0007669"/>
    <property type="project" value="InterPro"/>
</dbReference>
<evidence type="ECO:0000259" key="2">
    <source>
        <dbReference type="Pfam" id="PF00668"/>
    </source>
</evidence>
<feature type="region of interest" description="Disordered" evidence="1">
    <location>
        <begin position="504"/>
        <end position="570"/>
    </location>
</feature>
<dbReference type="EMBL" id="JACHJL010000002">
    <property type="protein sequence ID" value="MBB5933951.1"/>
    <property type="molecule type" value="Genomic_DNA"/>
</dbReference>
<protein>
    <recommendedName>
        <fullName evidence="2">Condensation domain-containing protein</fullName>
    </recommendedName>
</protein>
<dbReference type="InterPro" id="IPR023213">
    <property type="entry name" value="CAT-like_dom_sf"/>
</dbReference>
<evidence type="ECO:0000313" key="3">
    <source>
        <dbReference type="EMBL" id="MBB5933951.1"/>
    </source>
</evidence>
<dbReference type="Gene3D" id="3.30.559.30">
    <property type="entry name" value="Nonribosomal peptide synthetase, condensation domain"/>
    <property type="match status" value="1"/>
</dbReference>
<dbReference type="AlphaFoldDB" id="A0A7W9Q5R1"/>
<organism evidence="3 4">
    <name type="scientific">Streptomyces zagrosensis</name>
    <dbReference type="NCBI Taxonomy" id="1042984"/>
    <lineage>
        <taxon>Bacteria</taxon>
        <taxon>Bacillati</taxon>
        <taxon>Actinomycetota</taxon>
        <taxon>Actinomycetes</taxon>
        <taxon>Kitasatosporales</taxon>
        <taxon>Streptomycetaceae</taxon>
        <taxon>Streptomyces</taxon>
    </lineage>
</organism>
<dbReference type="RefSeq" id="WP_184569257.1">
    <property type="nucleotide sequence ID" value="NZ_JACHJL010000002.1"/>
</dbReference>
<dbReference type="SUPFAM" id="SSF52777">
    <property type="entry name" value="CoA-dependent acyltransferases"/>
    <property type="match status" value="2"/>
</dbReference>
<feature type="compositionally biased region" description="Low complexity" evidence="1">
    <location>
        <begin position="536"/>
        <end position="560"/>
    </location>
</feature>
<dbReference type="Gene3D" id="3.30.559.10">
    <property type="entry name" value="Chloramphenicol acetyltransferase-like domain"/>
    <property type="match status" value="1"/>
</dbReference>
<sequence>MKFIDLCDLDARPGLLTVWRPTTEHPSPAHWRPDTRPASYLQEAHVMAAQSAAAAGLRGPSWLATTFELPGTLDAGALEVALLGWIDRHEALRSRLIPGTPQSGGRMTRATVRAGAVTLRRSDVGAFDDPAQLTDCIEQLLDQATDPLAWPSFVFATVQHPGDTTRHLGDATQRLSDTVPHPGDIASPPGPVVVPHPRPPCEPAGSTTVYLGFDHSNVDGYSIFLIAHEIRELYAAALRGCRAELGEVGSYLDFAGTEREGAALVRDDHETVAHWRDFLTDNGGRLPEFPGVVSDGVTLDVPQVGGCDWLLDAEGAQSFDQACKNRGGNVYTGVFASLARSGHEIAGVEDFSALTPFHTRSQHQWKQSVGWYVGLGPLRFAVRSTDSFTEVMGAAAKALERAKAMATVPFPRVTELLGQPLEPHFMVSYMDIRNTPGAREWSAWKAAALRSRRSHAYEVYLWIMRSHDGIYLSYRHPDTSQARAVVPGYLARVARLVREIAGQGEPDVPNISELPRSPGTPRHPHHPEDSHATRDPQSPQSPQSPLNPQSPQSPGRPDGPGSRGKEPAPC</sequence>
<dbReference type="GO" id="GO:0008610">
    <property type="term" value="P:lipid biosynthetic process"/>
    <property type="evidence" value="ECO:0007669"/>
    <property type="project" value="UniProtKB-ARBA"/>
</dbReference>
<proteinExistence type="predicted"/>
<gene>
    <name evidence="3" type="ORF">FHS42_000977</name>
</gene>
<evidence type="ECO:0000256" key="1">
    <source>
        <dbReference type="SAM" id="MobiDB-lite"/>
    </source>
</evidence>